<dbReference type="STRING" id="1925591.BI308_11125"/>
<evidence type="ECO:0000313" key="3">
    <source>
        <dbReference type="Proteomes" id="UP000183940"/>
    </source>
</evidence>
<keyword evidence="3" id="KW-1185">Reference proteome</keyword>
<dbReference type="EMBL" id="MLAW01000016">
    <property type="protein sequence ID" value="OJJ25514.1"/>
    <property type="molecule type" value="Genomic_DNA"/>
</dbReference>
<dbReference type="GO" id="GO:0008757">
    <property type="term" value="F:S-adenosylmethionine-dependent methyltransferase activity"/>
    <property type="evidence" value="ECO:0007669"/>
    <property type="project" value="InterPro"/>
</dbReference>
<comment type="caution">
    <text evidence="2">The sequence shown here is derived from an EMBL/GenBank/DDBJ whole genome shotgun (WGS) entry which is preliminary data.</text>
</comment>
<dbReference type="InterPro" id="IPR029063">
    <property type="entry name" value="SAM-dependent_MTases_sf"/>
</dbReference>
<proteinExistence type="predicted"/>
<evidence type="ECO:0000259" key="1">
    <source>
        <dbReference type="Pfam" id="PF08241"/>
    </source>
</evidence>
<dbReference type="Gene3D" id="3.40.50.150">
    <property type="entry name" value="Vaccinia Virus protein VP39"/>
    <property type="match status" value="1"/>
</dbReference>
<protein>
    <recommendedName>
        <fullName evidence="1">Methyltransferase type 11 domain-containing protein</fullName>
    </recommendedName>
</protein>
<dbReference type="AlphaFoldDB" id="A0A1L9QS70"/>
<name>A0A1L9QS70_9CYAN</name>
<dbReference type="Proteomes" id="UP000183940">
    <property type="component" value="Unassembled WGS sequence"/>
</dbReference>
<dbReference type="SUPFAM" id="SSF53335">
    <property type="entry name" value="S-adenosyl-L-methionine-dependent methyltransferases"/>
    <property type="match status" value="1"/>
</dbReference>
<gene>
    <name evidence="2" type="ORF">BI308_11125</name>
</gene>
<accession>A0A1L9QS70</accession>
<dbReference type="Pfam" id="PF08241">
    <property type="entry name" value="Methyltransf_11"/>
    <property type="match status" value="1"/>
</dbReference>
<dbReference type="InterPro" id="IPR013216">
    <property type="entry name" value="Methyltransf_11"/>
</dbReference>
<evidence type="ECO:0000313" key="2">
    <source>
        <dbReference type="EMBL" id="OJJ25514.1"/>
    </source>
</evidence>
<feature type="domain" description="Methyltransferase type 11" evidence="1">
    <location>
        <begin position="100"/>
        <end position="169"/>
    </location>
</feature>
<reference evidence="2" key="1">
    <citation type="submission" date="2016-10" db="EMBL/GenBank/DDBJ databases">
        <title>CRISPR-Cas defence system in Roseofilum reptotaenium: evidence of a bacteriophage-cyanobacterium arms race in the coral black band disease.</title>
        <authorList>
            <person name="Buerger P."/>
            <person name="Wood-Charlson E.M."/>
            <person name="Weynberg K.D."/>
            <person name="Willis B."/>
            <person name="Van Oppen M.J."/>
        </authorList>
    </citation>
    <scope>NUCLEOTIDE SEQUENCE [LARGE SCALE GENOMIC DNA]</scope>
    <source>
        <strain evidence="2">AO1-A</strain>
    </source>
</reference>
<organism evidence="2 3">
    <name type="scientific">Roseofilum reptotaenium AO1-A</name>
    <dbReference type="NCBI Taxonomy" id="1925591"/>
    <lineage>
        <taxon>Bacteria</taxon>
        <taxon>Bacillati</taxon>
        <taxon>Cyanobacteriota</taxon>
        <taxon>Cyanophyceae</taxon>
        <taxon>Desertifilales</taxon>
        <taxon>Desertifilaceae</taxon>
        <taxon>Roseofilum</taxon>
    </lineage>
</organism>
<sequence length="299" mass="34421">MNPLKKLLTFTETSLTHVHLKWWDVQNSIGKYRVQPYSPRYWWTRQELVSQLCEATLCTLDSWNDLIYKSHFQFYDERLVEYSWAMKQITRLGNSDRFLDVGCVMNTPYTLSKLMYQFADIHLLNLVSEPLAMQGRISFHSQDIRSCDLPDNSFDCITCISTLEHVGGDNKYNDFSANGSAEITLESDPLDRQGLWKPAFTALLKLIKPDGLLLVTMPCGSEKQGVWQKGEYRLGIEELAEFHTLAAQFNRQVKLTLMKKSTMGWQETSVEAINSDRDPQEQLRSFGADVVVLVETLIE</sequence>